<evidence type="ECO:0000313" key="3">
    <source>
        <dbReference type="EMBL" id="PLW18431.1"/>
    </source>
</evidence>
<comment type="caution">
    <text evidence="3">The sequence shown here is derived from an EMBL/GenBank/DDBJ whole genome shotgun (WGS) entry which is preliminary data.</text>
</comment>
<name>A0A2N5SYW3_9BASI</name>
<dbReference type="AlphaFoldDB" id="A0A2N5SYW3"/>
<dbReference type="EMBL" id="PGCI01000733">
    <property type="protein sequence ID" value="PLW18431.1"/>
    <property type="molecule type" value="Genomic_DNA"/>
</dbReference>
<feature type="region of interest" description="Disordered" evidence="1">
    <location>
        <begin position="383"/>
        <end position="413"/>
    </location>
</feature>
<organism evidence="3 4">
    <name type="scientific">Puccinia coronata f. sp. avenae</name>
    <dbReference type="NCBI Taxonomy" id="200324"/>
    <lineage>
        <taxon>Eukaryota</taxon>
        <taxon>Fungi</taxon>
        <taxon>Dikarya</taxon>
        <taxon>Basidiomycota</taxon>
        <taxon>Pucciniomycotina</taxon>
        <taxon>Pucciniomycetes</taxon>
        <taxon>Pucciniales</taxon>
        <taxon>Pucciniaceae</taxon>
        <taxon>Puccinia</taxon>
    </lineage>
</organism>
<dbReference type="PANTHER" id="PTHR33099:SF7">
    <property type="entry name" value="MYND-TYPE DOMAIN-CONTAINING PROTEIN"/>
    <property type="match status" value="1"/>
</dbReference>
<evidence type="ECO:0000259" key="2">
    <source>
        <dbReference type="Pfam" id="PF13640"/>
    </source>
</evidence>
<dbReference type="Pfam" id="PF13640">
    <property type="entry name" value="2OG-FeII_Oxy_3"/>
    <property type="match status" value="1"/>
</dbReference>
<evidence type="ECO:0000256" key="1">
    <source>
        <dbReference type="SAM" id="MobiDB-lite"/>
    </source>
</evidence>
<dbReference type="Proteomes" id="UP000235392">
    <property type="component" value="Unassembled WGS sequence"/>
</dbReference>
<proteinExistence type="predicted"/>
<protein>
    <recommendedName>
        <fullName evidence="2">Prolyl 4-hydroxylase alpha subunit Fe(2+) 2OG dioxygenase domain-containing protein</fullName>
    </recommendedName>
</protein>
<dbReference type="PANTHER" id="PTHR33099">
    <property type="entry name" value="FE2OG DIOXYGENASE DOMAIN-CONTAINING PROTEIN"/>
    <property type="match status" value="1"/>
</dbReference>
<dbReference type="Gene3D" id="2.60.120.620">
    <property type="entry name" value="q2cbj1_9rhob like domain"/>
    <property type="match status" value="1"/>
</dbReference>
<evidence type="ECO:0000313" key="4">
    <source>
        <dbReference type="Proteomes" id="UP000235392"/>
    </source>
</evidence>
<dbReference type="InterPro" id="IPR044862">
    <property type="entry name" value="Pro_4_hyd_alph_FE2OG_OXY"/>
</dbReference>
<reference evidence="3 4" key="1">
    <citation type="submission" date="2017-11" db="EMBL/GenBank/DDBJ databases">
        <title>De novo assembly and phasing of dikaryotic genomes from two isolates of Puccinia coronata f. sp. avenae, the causal agent of oat crown rust.</title>
        <authorList>
            <person name="Miller M.E."/>
            <person name="Zhang Y."/>
            <person name="Omidvar V."/>
            <person name="Sperschneider J."/>
            <person name="Schwessinger B."/>
            <person name="Raley C."/>
            <person name="Palmer J.M."/>
            <person name="Garnica D."/>
            <person name="Upadhyaya N."/>
            <person name="Rathjen J."/>
            <person name="Taylor J.M."/>
            <person name="Park R.F."/>
            <person name="Dodds P.N."/>
            <person name="Hirsch C.D."/>
            <person name="Kianian S.F."/>
            <person name="Figueroa M."/>
        </authorList>
    </citation>
    <scope>NUCLEOTIDE SEQUENCE [LARGE SCALE GENOMIC DNA]</scope>
    <source>
        <strain evidence="3">12SD80</strain>
    </source>
</reference>
<gene>
    <name evidence="3" type="ORF">PCASD_15635</name>
</gene>
<sequence length="1132" mass="127220">MSFNFTESNPSNDYPISPLDTEGFGYQVGFPDNLISYNFMPNSISNDLQISHPDAPHNDTSSKHDAAESIVANELNASTSHDLNYDVSLKDDLNKAFKAIKAPGTFAVWGALPTTPPAGLNVEGVGDVALPLQEEKIRQLIDKSHQAPYGRRSETLVDVSVRNTWEINGDQLHFFDPAWLHYLLDLSKRVATDLGIEAPIRLDLYKMLIYETGAMFKAHTDTEKTPGMFGTLIICLPSVHTGGEVTVKHHGQTKTLRTSDATQSYACWYSDAMHEVLPVQSGYRCVLTYNLAVKPGLTRPTATAPEYQNANIRKTLEIWLNEMKSRQVKSHLYCPFEHEYTEAAMSIGALKTNDLARAKVMQDLTSELPFDVFLALLQKEDQGSEEDGPNYNRYKRSRNSLYDSPKTGGGTHAMSKITRTSYAVKSLQALDGTLIAERFDFDMNSCLEKDPFLDLTVTDEYHESYMGNWGPSSTYWYRRATLVIVPHSEVGNYLAKCASRNDRLTTCYLARVCCLPTAREHMLDALFKLCKPRSIHGLPPGTIRDILQVALQHSSYEVFKSIAGSHRGELPDTFFEWAKEWLNTVAESERFEKYQNWIPLLLDGYPSLANRTNIAQRILCANADAEPTSTSWVQVFIHRSISTFAQTVGAPTAEDGRVMVSAAFRLNEPWANISASLALIFGRFQKHPHVGLPPETTSDIIKAALQHSDYRLFTITAGSHRGHLSVNFFDWAKEWLDTLPESERLEKYQKWIPSLLFGYPSLDHRISIVQKISGATGDVEPTSQPWARDLVRQSIINFLGTIGMPTAEEASVIVSAVFTLNDPWANTSVLLTLIFDCFPQAHAAALSLAFLSRFKILASSTETQFPVSDTMELWRNLSSRFFTRERTPGNIIASANSMPSSHRHAGLTPRALVEFACDLTNFNAHGENLMEPFIQQIWVHCTGFSAQDMCRFWMPFFYDLTRGLAYRSASLTTTSYKQLTLQLIQRLDGQMLGPCPQVGVRSRRPQVACSCGDCRDLNRFLRDSSQTVVRFKLIQARRKHLEDTLIHHSIACTQTTERMGSPQTLVVTKKYTLQDEINEWKKRQKQLYASLNRNIQPEHLKDILGDQEYARVCTLAGGNVLTNSNLNSSSLA</sequence>
<accession>A0A2N5SYW3</accession>
<feature type="domain" description="Prolyl 4-hydroxylase alpha subunit Fe(2+) 2OG dioxygenase" evidence="2">
    <location>
        <begin position="207"/>
        <end position="290"/>
    </location>
</feature>